<evidence type="ECO:0000256" key="6">
    <source>
        <dbReference type="ARBA" id="ARBA00022946"/>
    </source>
</evidence>
<evidence type="ECO:0000256" key="5">
    <source>
        <dbReference type="ARBA" id="ARBA00022827"/>
    </source>
</evidence>
<comment type="cofactor">
    <cofactor evidence="1">
        <name>FAD</name>
        <dbReference type="ChEBI" id="CHEBI:57692"/>
    </cofactor>
</comment>
<evidence type="ECO:0000256" key="9">
    <source>
        <dbReference type="ARBA" id="ARBA00038897"/>
    </source>
</evidence>
<feature type="region of interest" description="Disordered" evidence="10">
    <location>
        <begin position="470"/>
        <end position="508"/>
    </location>
</feature>
<dbReference type="AlphaFoldDB" id="M1VKU9"/>
<dbReference type="GO" id="GO:0071949">
    <property type="term" value="F:FAD binding"/>
    <property type="evidence" value="ECO:0007669"/>
    <property type="project" value="InterPro"/>
</dbReference>
<dbReference type="InterPro" id="IPR036318">
    <property type="entry name" value="FAD-bd_PCMH-like_sf"/>
</dbReference>
<dbReference type="PANTHER" id="PTHR11748:SF111">
    <property type="entry name" value="D-LACTATE DEHYDROGENASE, MITOCHONDRIAL-RELATED"/>
    <property type="match status" value="1"/>
</dbReference>
<dbReference type="InterPro" id="IPR016166">
    <property type="entry name" value="FAD-bd_PCMH"/>
</dbReference>
<evidence type="ECO:0000313" key="13">
    <source>
        <dbReference type="EMBL" id="BAM82203.1"/>
    </source>
</evidence>
<dbReference type="Pfam" id="PF02913">
    <property type="entry name" value="FAD-oxidase_C"/>
    <property type="match status" value="2"/>
</dbReference>
<dbReference type="PANTHER" id="PTHR11748">
    <property type="entry name" value="D-LACTATE DEHYDROGENASE"/>
    <property type="match status" value="1"/>
</dbReference>
<dbReference type="GO" id="GO:1903457">
    <property type="term" value="P:lactate catabolic process"/>
    <property type="evidence" value="ECO:0007669"/>
    <property type="project" value="TreeGrafter"/>
</dbReference>
<name>M1VKU9_CYAM1</name>
<dbReference type="KEGG" id="cme:CYME_CMQ347C"/>
<dbReference type="eggNOG" id="KOG1231">
    <property type="taxonomic scope" value="Eukaryota"/>
</dbReference>
<dbReference type="OMA" id="RACNAYS"/>
<keyword evidence="8" id="KW-0496">Mitochondrion</keyword>
<feature type="domain" description="FAD-binding PCMH-type" evidence="12">
    <location>
        <begin position="116"/>
        <end position="294"/>
    </location>
</feature>
<dbReference type="InterPro" id="IPR016169">
    <property type="entry name" value="FAD-bd_PCMH_sub2"/>
</dbReference>
<feature type="transmembrane region" description="Helical" evidence="11">
    <location>
        <begin position="21"/>
        <end position="39"/>
    </location>
</feature>
<dbReference type="STRING" id="280699.M1VKU9"/>
<dbReference type="Proteomes" id="UP000007014">
    <property type="component" value="Chromosome 17"/>
</dbReference>
<dbReference type="GeneID" id="16996297"/>
<dbReference type="GO" id="GO:0004458">
    <property type="term" value="F:D-lactate dehydrogenase (cytochrome) activity"/>
    <property type="evidence" value="ECO:0007669"/>
    <property type="project" value="UniProtKB-EC"/>
</dbReference>
<evidence type="ECO:0000256" key="10">
    <source>
        <dbReference type="SAM" id="MobiDB-lite"/>
    </source>
</evidence>
<reference evidence="13 14" key="2">
    <citation type="journal article" date="2007" name="BMC Biol.">
        <title>A 100%-complete sequence reveals unusually simple genomic features in the hot-spring red alga Cyanidioschyzon merolae.</title>
        <authorList>
            <person name="Nozaki H."/>
            <person name="Takano H."/>
            <person name="Misumi O."/>
            <person name="Terasawa K."/>
            <person name="Matsuzaki M."/>
            <person name="Maruyama S."/>
            <person name="Nishida K."/>
            <person name="Yagisawa F."/>
            <person name="Yoshida Y."/>
            <person name="Fujiwara T."/>
            <person name="Takio S."/>
            <person name="Tamura K."/>
            <person name="Chung S.J."/>
            <person name="Nakamura S."/>
            <person name="Kuroiwa H."/>
            <person name="Tanaka K."/>
            <person name="Sato N."/>
            <person name="Kuroiwa T."/>
        </authorList>
    </citation>
    <scope>NUCLEOTIDE SEQUENCE [LARGE SCALE GENOMIC DNA]</scope>
    <source>
        <strain evidence="13 14">10D</strain>
    </source>
</reference>
<evidence type="ECO:0000256" key="7">
    <source>
        <dbReference type="ARBA" id="ARBA00023002"/>
    </source>
</evidence>
<feature type="compositionally biased region" description="Polar residues" evidence="10">
    <location>
        <begin position="483"/>
        <end position="496"/>
    </location>
</feature>
<keyword evidence="14" id="KW-1185">Reference proteome</keyword>
<reference evidence="13 14" key="1">
    <citation type="journal article" date="2004" name="Nature">
        <title>Genome sequence of the ultrasmall unicellular red alga Cyanidioschyzon merolae 10D.</title>
        <authorList>
            <person name="Matsuzaki M."/>
            <person name="Misumi O."/>
            <person name="Shin-i T."/>
            <person name="Maruyama S."/>
            <person name="Takahara M."/>
            <person name="Miyagishima S."/>
            <person name="Mori T."/>
            <person name="Nishida K."/>
            <person name="Yagisawa F."/>
            <person name="Nishida K."/>
            <person name="Yoshida Y."/>
            <person name="Nishimura Y."/>
            <person name="Nakao S."/>
            <person name="Kobayashi T."/>
            <person name="Momoyama Y."/>
            <person name="Higashiyama T."/>
            <person name="Minoda A."/>
            <person name="Sano M."/>
            <person name="Nomoto H."/>
            <person name="Oishi K."/>
            <person name="Hayashi H."/>
            <person name="Ohta F."/>
            <person name="Nishizaka S."/>
            <person name="Haga S."/>
            <person name="Miura S."/>
            <person name="Morishita T."/>
            <person name="Kabeya Y."/>
            <person name="Terasawa K."/>
            <person name="Suzuki Y."/>
            <person name="Ishii Y."/>
            <person name="Asakawa S."/>
            <person name="Takano H."/>
            <person name="Ohta N."/>
            <person name="Kuroiwa H."/>
            <person name="Tanaka K."/>
            <person name="Shimizu N."/>
            <person name="Sugano S."/>
            <person name="Sato N."/>
            <person name="Nozaki H."/>
            <person name="Ogasawara N."/>
            <person name="Kohara Y."/>
            <person name="Kuroiwa T."/>
        </authorList>
    </citation>
    <scope>NUCLEOTIDE SEQUENCE [LARGE SCALE GENOMIC DNA]</scope>
    <source>
        <strain evidence="13 14">10D</strain>
    </source>
</reference>
<keyword evidence="5" id="KW-0274">FAD</keyword>
<evidence type="ECO:0000256" key="1">
    <source>
        <dbReference type="ARBA" id="ARBA00001974"/>
    </source>
</evidence>
<evidence type="ECO:0000256" key="3">
    <source>
        <dbReference type="ARBA" id="ARBA00008000"/>
    </source>
</evidence>
<dbReference type="FunFam" id="1.10.45.10:FF:000001">
    <property type="entry name" value="D-lactate dehydrogenase mitochondrial"/>
    <property type="match status" value="1"/>
</dbReference>
<dbReference type="OrthoDB" id="5332616at2759"/>
<keyword evidence="11" id="KW-0812">Transmembrane</keyword>
<feature type="region of interest" description="Disordered" evidence="10">
    <location>
        <begin position="52"/>
        <end position="74"/>
    </location>
</feature>
<evidence type="ECO:0000313" key="14">
    <source>
        <dbReference type="Proteomes" id="UP000007014"/>
    </source>
</evidence>
<comment type="similarity">
    <text evidence="3">Belongs to the FAD-binding oxidoreductase/transferase type 4 family.</text>
</comment>
<gene>
    <name evidence="13" type="ORF">CYME_CMQ347C</name>
</gene>
<keyword evidence="11" id="KW-0472">Membrane</keyword>
<dbReference type="HOGENOM" id="CLU_017779_3_2_1"/>
<evidence type="ECO:0000259" key="12">
    <source>
        <dbReference type="PROSITE" id="PS51387"/>
    </source>
</evidence>
<dbReference type="InterPro" id="IPR006094">
    <property type="entry name" value="Oxid_FAD_bind_N"/>
</dbReference>
<dbReference type="Pfam" id="PF01565">
    <property type="entry name" value="FAD_binding_4"/>
    <property type="match status" value="1"/>
</dbReference>
<proteinExistence type="inferred from homology"/>
<dbReference type="InterPro" id="IPR016164">
    <property type="entry name" value="FAD-linked_Oxase-like_C"/>
</dbReference>
<keyword evidence="7" id="KW-0560">Oxidoreductase</keyword>
<dbReference type="GO" id="GO:0005739">
    <property type="term" value="C:mitochondrion"/>
    <property type="evidence" value="ECO:0007669"/>
    <property type="project" value="UniProtKB-SubCell"/>
</dbReference>
<dbReference type="Gene3D" id="3.30.465.10">
    <property type="match status" value="1"/>
</dbReference>
<evidence type="ECO:0000256" key="11">
    <source>
        <dbReference type="SAM" id="Phobius"/>
    </source>
</evidence>
<dbReference type="InterPro" id="IPR004113">
    <property type="entry name" value="FAD-bd_oxidored_4_C"/>
</dbReference>
<organism evidence="13 14">
    <name type="scientific">Cyanidioschyzon merolae (strain NIES-3377 / 10D)</name>
    <name type="common">Unicellular red alga</name>
    <dbReference type="NCBI Taxonomy" id="280699"/>
    <lineage>
        <taxon>Eukaryota</taxon>
        <taxon>Rhodophyta</taxon>
        <taxon>Bangiophyceae</taxon>
        <taxon>Cyanidiales</taxon>
        <taxon>Cyanidiaceae</taxon>
        <taxon>Cyanidioschyzon</taxon>
    </lineage>
</organism>
<dbReference type="FunFam" id="3.30.465.10:FF:000016">
    <property type="entry name" value="probable D-lactate dehydrogenase, mitochondrial"/>
    <property type="match status" value="1"/>
</dbReference>
<dbReference type="SUPFAM" id="SSF56176">
    <property type="entry name" value="FAD-binding/transporter-associated domain-like"/>
    <property type="match status" value="1"/>
</dbReference>
<comment type="subcellular location">
    <subcellularLocation>
        <location evidence="2">Mitochondrion</location>
    </subcellularLocation>
</comment>
<keyword evidence="6" id="KW-0809">Transit peptide</keyword>
<keyword evidence="4" id="KW-0285">Flavoprotein</keyword>
<evidence type="ECO:0000256" key="4">
    <source>
        <dbReference type="ARBA" id="ARBA00022630"/>
    </source>
</evidence>
<dbReference type="FunFam" id="3.30.70.2740:FF:000001">
    <property type="entry name" value="D-lactate dehydrogenase mitochondrial"/>
    <property type="match status" value="1"/>
</dbReference>
<evidence type="ECO:0000256" key="2">
    <source>
        <dbReference type="ARBA" id="ARBA00004173"/>
    </source>
</evidence>
<dbReference type="PROSITE" id="PS51387">
    <property type="entry name" value="FAD_PCMH"/>
    <property type="match status" value="1"/>
</dbReference>
<dbReference type="InterPro" id="IPR016171">
    <property type="entry name" value="Vanillyl_alc_oxidase_C-sub2"/>
</dbReference>
<sequence>MFSACASTVRKLVRVAWKQRSLLVTSTVGSAALVTYAFYTNEPVRAQKLITRPAPHPAGNQPPKASQSAAKPQHELPYAERLQKAVARIREAQPQLDISLDSSHLESHARDVSFHEPHLPDVVIYPRSAEEVAAVLRSATEFRIPVVPYAGATSLEGHIVPRFGGITVDCSQMNRILAVRPTDMDCDVEPGVPWEALNEHLRPYGLFFAPDPGPGACIGGMIGTSCSGTNAARYGTMRENVLSLEVVLPTGEIVQQTRSRARKSSAGYDLTRLFVGSEGTLGIATKATLRLRPLPAYRGVAKCTFERLEDAAATVQDVLGPPLAVSIGRCELMDRLAVQAVNLSTNQELELDESRHLLLFELVGESMQVIREQAHRVKMCAERHHVHEWRMAAAPHCLESLSRPAEADKPQTTHVDALHTNAALRANLDGAGDARVETHPGSAEHPEVPPPATANHVAADAFATASVQMPEQRGRVADAVPRNRSTSEVGGQTQAPTWLVPESPDDRQEIAASRAASVEDIATFDPAPGAWPAQQPGKQLTADDMDAAERRLLEERERLWRSRKVAYWSAYELRPGAEIWTTDVAVPLSKLADVLRETQQDIEQTNRAYTERHGSLVPLVAPLVAHAADGNFHLLMLVDPKDPVELERAQQVNDRLVQRAIAAGGTCTGEHGIGEGKRQYLVPELGLEAVDLMRRIKATIDPAGIMNPGKVLPPEVGDTGELLLHRSYEA</sequence>
<dbReference type="GO" id="GO:0008720">
    <property type="term" value="F:D-lactate dehydrogenase (NAD+) activity"/>
    <property type="evidence" value="ECO:0007669"/>
    <property type="project" value="TreeGrafter"/>
</dbReference>
<dbReference type="RefSeq" id="XP_005538239.1">
    <property type="nucleotide sequence ID" value="XM_005538182.1"/>
</dbReference>
<dbReference type="EMBL" id="AP006499">
    <property type="protein sequence ID" value="BAM82203.1"/>
    <property type="molecule type" value="Genomic_DNA"/>
</dbReference>
<evidence type="ECO:0000256" key="8">
    <source>
        <dbReference type="ARBA" id="ARBA00023128"/>
    </source>
</evidence>
<dbReference type="EC" id="1.1.2.4" evidence="9"/>
<dbReference type="Gramene" id="CMQ347CT">
    <property type="protein sequence ID" value="CMQ347CT"/>
    <property type="gene ID" value="CMQ347C"/>
</dbReference>
<protein>
    <recommendedName>
        <fullName evidence="9">D-lactate dehydrogenase (cytochrome)</fullName>
        <ecNumber evidence="9">1.1.2.4</ecNumber>
    </recommendedName>
</protein>
<dbReference type="Gene3D" id="1.10.45.10">
    <property type="entry name" value="Vanillyl-alcohol Oxidase, Chain A, domain 4"/>
    <property type="match status" value="1"/>
</dbReference>
<dbReference type="Gene3D" id="3.30.70.2740">
    <property type="match status" value="1"/>
</dbReference>
<accession>M1VKU9</accession>
<keyword evidence="11" id="KW-1133">Transmembrane helix</keyword>
<dbReference type="SUPFAM" id="SSF55103">
    <property type="entry name" value="FAD-linked oxidases, C-terminal domain"/>
    <property type="match status" value="2"/>
</dbReference>